<accession>A0A5E4AJQ3</accession>
<evidence type="ECO:0000313" key="3">
    <source>
        <dbReference type="EMBL" id="VTJ57627.1"/>
    </source>
</evidence>
<dbReference type="PANTHER" id="PTHR31466">
    <property type="entry name" value="GENE 5591-RELATED"/>
    <property type="match status" value="1"/>
</dbReference>
<name>A0A5E4AJQ3_MARMO</name>
<feature type="compositionally biased region" description="Polar residues" evidence="1">
    <location>
        <begin position="84"/>
        <end position="94"/>
    </location>
</feature>
<feature type="compositionally biased region" description="Polar residues" evidence="1">
    <location>
        <begin position="114"/>
        <end position="123"/>
    </location>
</feature>
<gene>
    <name evidence="2" type="ORF">GHT09_000317</name>
    <name evidence="3" type="ORF">MONAX_5E036521</name>
</gene>
<protein>
    <submittedName>
        <fullName evidence="3">Uncharacterized protein</fullName>
    </submittedName>
</protein>
<evidence type="ECO:0000256" key="1">
    <source>
        <dbReference type="SAM" id="MobiDB-lite"/>
    </source>
</evidence>
<dbReference type="InterPro" id="IPR040292">
    <property type="entry name" value="C2orf78-like"/>
</dbReference>
<organism evidence="3">
    <name type="scientific">Marmota monax</name>
    <name type="common">Woodchuck</name>
    <dbReference type="NCBI Taxonomy" id="9995"/>
    <lineage>
        <taxon>Eukaryota</taxon>
        <taxon>Metazoa</taxon>
        <taxon>Chordata</taxon>
        <taxon>Craniata</taxon>
        <taxon>Vertebrata</taxon>
        <taxon>Euteleostomi</taxon>
        <taxon>Mammalia</taxon>
        <taxon>Eutheria</taxon>
        <taxon>Euarchontoglires</taxon>
        <taxon>Glires</taxon>
        <taxon>Rodentia</taxon>
        <taxon>Sciuromorpha</taxon>
        <taxon>Sciuridae</taxon>
        <taxon>Xerinae</taxon>
        <taxon>Marmotini</taxon>
        <taxon>Marmota</taxon>
    </lineage>
</organism>
<reference evidence="3" key="1">
    <citation type="submission" date="2019-04" db="EMBL/GenBank/DDBJ databases">
        <authorList>
            <person name="Alioto T."/>
            <person name="Alioto T."/>
        </authorList>
    </citation>
    <scope>NUCLEOTIDE SEQUENCE [LARGE SCALE GENOMIC DNA]</scope>
</reference>
<dbReference type="EMBL" id="WJEC01000010">
    <property type="protein sequence ID" value="KAF7487275.1"/>
    <property type="molecule type" value="Genomic_DNA"/>
</dbReference>
<proteinExistence type="predicted"/>
<reference evidence="2" key="2">
    <citation type="submission" date="2020-08" db="EMBL/GenBank/DDBJ databases">
        <authorList>
            <person name="Shumante A."/>
            <person name="Zimin A.V."/>
            <person name="Puiu D."/>
            <person name="Salzberg S.L."/>
        </authorList>
    </citation>
    <scope>NUCLEOTIDE SEQUENCE</scope>
    <source>
        <strain evidence="2">WC2-LM</strain>
        <tissue evidence="2">Liver</tissue>
    </source>
</reference>
<dbReference type="PANTHER" id="PTHR31466:SF1">
    <property type="entry name" value="RIKEN CDNA 4930433I11 GENE"/>
    <property type="match status" value="1"/>
</dbReference>
<evidence type="ECO:0000313" key="2">
    <source>
        <dbReference type="EMBL" id="KAF7487275.1"/>
    </source>
</evidence>
<dbReference type="Proteomes" id="UP000662637">
    <property type="component" value="Unassembled WGS sequence"/>
</dbReference>
<feature type="region of interest" description="Disordered" evidence="1">
    <location>
        <begin position="37"/>
        <end position="59"/>
    </location>
</feature>
<feature type="compositionally biased region" description="Low complexity" evidence="1">
    <location>
        <begin position="96"/>
        <end position="110"/>
    </location>
</feature>
<feature type="region of interest" description="Disordered" evidence="1">
    <location>
        <begin position="74"/>
        <end position="140"/>
    </location>
</feature>
<dbReference type="AlphaFoldDB" id="A0A5E4AJQ3"/>
<sequence length="140" mass="15225">MIRKLCSLPPGPRETQAVPKTLTHGWRLRVLRKHKVKAQNPDISAEGEGPSPYIYEPPPHGKVKLVPLPFLTLEKPPPRPVINQRPQSLASQRPTGAYPAQPGPASSAQPMAVNKSQPATANPSWLRPAKPAQPVLTHAN</sequence>
<dbReference type="EMBL" id="CABDUW010000084">
    <property type="protein sequence ID" value="VTJ57627.1"/>
    <property type="molecule type" value="Genomic_DNA"/>
</dbReference>